<feature type="compositionally biased region" description="Polar residues" evidence="1">
    <location>
        <begin position="151"/>
        <end position="173"/>
    </location>
</feature>
<feature type="compositionally biased region" description="Basic and acidic residues" evidence="1">
    <location>
        <begin position="122"/>
        <end position="136"/>
    </location>
</feature>
<name>A0A5B7F1W8_PORTR</name>
<evidence type="ECO:0000313" key="3">
    <source>
        <dbReference type="Proteomes" id="UP000324222"/>
    </source>
</evidence>
<feature type="region of interest" description="Disordered" evidence="1">
    <location>
        <begin position="491"/>
        <end position="525"/>
    </location>
</feature>
<keyword evidence="3" id="KW-1185">Reference proteome</keyword>
<gene>
    <name evidence="2" type="ORF">E2C01_033025</name>
</gene>
<sequence length="661" mass="71169">MADLSEHKDGGDDGKPDTAIALAEGSSELQCTSSGVCGDDPHQSKRSTLLSSELHQNECGSISVHSVEAKGAKSYEEAAGNPRKLVLEDGNEAQKDFKIQDETVCGFDESKLAKTNVSQAKDPPDKENDQGERKLLASEQNEAPPQEDASNEIQSVSTKPSETTVSLNNSNIKSPELNLDLSSFVSSDHQQEKLMEAVVESQDSSKSSLQFECVEPTGVEGSSTQSSSISSLSDLCSASEVKHTIIDAVSQSYSVTSSATQISSVQQELGNDVVQLVNQSEDKKTEPHSQTSKTQCPQESISAENKRQDRDSGEKDGAIIEQAKHCMENEVPDNSEILTGQSEMNVEQNESCNDVSLTSETGMGTLPLIVATHSLSQEQDTEMSEKRVQTPLESTEMDATNKKIVPLLESEPLKPVTIGSSLQPLELIQEASMVEDTPITTDIAIIDSSADEADSIGGLVINNVIGAADGVVDFHPDDAETEKELTDISASAPLLGEGSDSSDEHGPCAKRRRLENGPNGVEDKSNSANRVIFKVIPVKNGHGVWNSQKLQEVLLAKGTILLQIHASKESMELFEAEKDEKKVDFTAIMAETKDDDHDQISFVTVEPEGDDPLAVSASHPSFSRPLPHTHRLSTALQPAISRPAFKHLQTPQASTFMGPIR</sequence>
<feature type="compositionally biased region" description="Basic and acidic residues" evidence="1">
    <location>
        <begin position="1"/>
        <end position="16"/>
    </location>
</feature>
<dbReference type="EMBL" id="VSRR010004379">
    <property type="protein sequence ID" value="MPC39487.1"/>
    <property type="molecule type" value="Genomic_DNA"/>
</dbReference>
<feature type="region of interest" description="Disordered" evidence="1">
    <location>
        <begin position="280"/>
        <end position="315"/>
    </location>
</feature>
<dbReference type="OrthoDB" id="6380071at2759"/>
<feature type="compositionally biased region" description="Polar residues" evidence="1">
    <location>
        <begin position="288"/>
        <end position="303"/>
    </location>
</feature>
<proteinExistence type="predicted"/>
<dbReference type="Proteomes" id="UP000324222">
    <property type="component" value="Unassembled WGS sequence"/>
</dbReference>
<evidence type="ECO:0000313" key="2">
    <source>
        <dbReference type="EMBL" id="MPC39487.1"/>
    </source>
</evidence>
<comment type="caution">
    <text evidence="2">The sequence shown here is derived from an EMBL/GenBank/DDBJ whole genome shotgun (WGS) entry which is preliminary data.</text>
</comment>
<organism evidence="2 3">
    <name type="scientific">Portunus trituberculatus</name>
    <name type="common">Swimming crab</name>
    <name type="synonym">Neptunus trituberculatus</name>
    <dbReference type="NCBI Taxonomy" id="210409"/>
    <lineage>
        <taxon>Eukaryota</taxon>
        <taxon>Metazoa</taxon>
        <taxon>Ecdysozoa</taxon>
        <taxon>Arthropoda</taxon>
        <taxon>Crustacea</taxon>
        <taxon>Multicrustacea</taxon>
        <taxon>Malacostraca</taxon>
        <taxon>Eumalacostraca</taxon>
        <taxon>Eucarida</taxon>
        <taxon>Decapoda</taxon>
        <taxon>Pleocyemata</taxon>
        <taxon>Brachyura</taxon>
        <taxon>Eubrachyura</taxon>
        <taxon>Portunoidea</taxon>
        <taxon>Portunidae</taxon>
        <taxon>Portuninae</taxon>
        <taxon>Portunus</taxon>
    </lineage>
</organism>
<feature type="region of interest" description="Disordered" evidence="1">
    <location>
        <begin position="108"/>
        <end position="175"/>
    </location>
</feature>
<feature type="region of interest" description="Disordered" evidence="1">
    <location>
        <begin position="1"/>
        <end position="47"/>
    </location>
</feature>
<accession>A0A5B7F1W8</accession>
<evidence type="ECO:0000256" key="1">
    <source>
        <dbReference type="SAM" id="MobiDB-lite"/>
    </source>
</evidence>
<dbReference type="AlphaFoldDB" id="A0A5B7F1W8"/>
<reference evidence="2 3" key="1">
    <citation type="submission" date="2019-05" db="EMBL/GenBank/DDBJ databases">
        <title>Another draft genome of Portunus trituberculatus and its Hox gene families provides insights of decapod evolution.</title>
        <authorList>
            <person name="Jeong J.-H."/>
            <person name="Song I."/>
            <person name="Kim S."/>
            <person name="Choi T."/>
            <person name="Kim D."/>
            <person name="Ryu S."/>
            <person name="Kim W."/>
        </authorList>
    </citation>
    <scope>NUCLEOTIDE SEQUENCE [LARGE SCALE GENOMIC DNA]</scope>
    <source>
        <tissue evidence="2">Muscle</tissue>
    </source>
</reference>
<feature type="compositionally biased region" description="Basic and acidic residues" evidence="1">
    <location>
        <begin position="304"/>
        <end position="315"/>
    </location>
</feature>
<protein>
    <submittedName>
        <fullName evidence="2">Uncharacterized protein</fullName>
    </submittedName>
</protein>